<evidence type="ECO:0000259" key="10">
    <source>
        <dbReference type="Pfam" id="PF02542"/>
    </source>
</evidence>
<evidence type="ECO:0000256" key="5">
    <source>
        <dbReference type="ARBA" id="ARBA00022723"/>
    </source>
</evidence>
<dbReference type="EMBL" id="MEUJ01000004">
    <property type="protein sequence ID" value="OGC40235.1"/>
    <property type="molecule type" value="Genomic_DNA"/>
</dbReference>
<dbReference type="CDD" id="cd00554">
    <property type="entry name" value="MECDP_synthase"/>
    <property type="match status" value="1"/>
</dbReference>
<name>A0A1F4U5I0_UNCSA</name>
<comment type="catalytic activity">
    <reaction evidence="1 8 9">
        <text>4-CDP-2-C-methyl-D-erythritol 2-phosphate = 2-C-methyl-D-erythritol 2,4-cyclic diphosphate + CMP</text>
        <dbReference type="Rhea" id="RHEA:23864"/>
        <dbReference type="ChEBI" id="CHEBI:57919"/>
        <dbReference type="ChEBI" id="CHEBI:58483"/>
        <dbReference type="ChEBI" id="CHEBI:60377"/>
        <dbReference type="EC" id="4.6.1.12"/>
    </reaction>
</comment>
<dbReference type="PROSITE" id="PS01350">
    <property type="entry name" value="ISPF"/>
    <property type="match status" value="1"/>
</dbReference>
<keyword evidence="5 8" id="KW-0479">Metal-binding</keyword>
<gene>
    <name evidence="8" type="primary">ispF</name>
    <name evidence="11" type="ORF">A2438_03005</name>
</gene>
<evidence type="ECO:0000256" key="4">
    <source>
        <dbReference type="ARBA" id="ARBA00012579"/>
    </source>
</evidence>
<keyword evidence="6 8" id="KW-0414">Isoprene biosynthesis</keyword>
<feature type="binding site" evidence="8">
    <location>
        <position position="10"/>
    </location>
    <ligand>
        <name>a divalent metal cation</name>
        <dbReference type="ChEBI" id="CHEBI:60240"/>
    </ligand>
</feature>
<evidence type="ECO:0000256" key="3">
    <source>
        <dbReference type="ARBA" id="ARBA00008480"/>
    </source>
</evidence>
<feature type="binding site" evidence="8">
    <location>
        <position position="42"/>
    </location>
    <ligand>
        <name>a divalent metal cation</name>
        <dbReference type="ChEBI" id="CHEBI:60240"/>
    </ligand>
</feature>
<evidence type="ECO:0000256" key="9">
    <source>
        <dbReference type="RuleBase" id="RU004395"/>
    </source>
</evidence>
<feature type="binding site" evidence="8">
    <location>
        <begin position="61"/>
        <end position="65"/>
    </location>
    <ligand>
        <name>4-CDP-2-C-methyl-D-erythritol 2-phosphate</name>
        <dbReference type="ChEBI" id="CHEBI:57919"/>
    </ligand>
</feature>
<feature type="binding site" evidence="8">
    <location>
        <begin position="34"/>
        <end position="35"/>
    </location>
    <ligand>
        <name>4-CDP-2-C-methyl-D-erythritol 2-phosphate</name>
        <dbReference type="ChEBI" id="CHEBI:57919"/>
    </ligand>
</feature>
<dbReference type="NCBIfam" id="TIGR00151">
    <property type="entry name" value="ispF"/>
    <property type="match status" value="1"/>
</dbReference>
<comment type="caution">
    <text evidence="8">Lacks conserved residue(s) required for the propagation of feature annotation.</text>
</comment>
<feature type="site" description="Transition state stabilizer" evidence="8">
    <location>
        <position position="133"/>
    </location>
</feature>
<dbReference type="GO" id="GO:0016114">
    <property type="term" value="P:terpenoid biosynthetic process"/>
    <property type="evidence" value="ECO:0007669"/>
    <property type="project" value="InterPro"/>
</dbReference>
<dbReference type="FunFam" id="3.30.1330.50:FF:000001">
    <property type="entry name" value="2-C-methyl-D-erythritol 2,4-cyclodiphosphate synthase"/>
    <property type="match status" value="1"/>
</dbReference>
<proteinExistence type="inferred from homology"/>
<dbReference type="SUPFAM" id="SSF69765">
    <property type="entry name" value="IpsF-like"/>
    <property type="match status" value="1"/>
</dbReference>
<feature type="site" description="Transition state stabilizer" evidence="8">
    <location>
        <position position="34"/>
    </location>
</feature>
<comment type="function">
    <text evidence="8">Involved in the biosynthesis of isopentenyl diphosphate (IPP) and dimethylallyl diphosphate (DMAPP), two major building blocks of isoprenoid compounds. Catalyzes the conversion of 4-diphosphocytidyl-2-C-methyl-D-erythritol 2-phosphate (CDP-ME2P) to 2-C-methyl-D-erythritol 2,4-cyclodiphosphate (ME-CPP) with a corresponding release of cytidine 5-monophosphate (CMP).</text>
</comment>
<dbReference type="GO" id="GO:0046872">
    <property type="term" value="F:metal ion binding"/>
    <property type="evidence" value="ECO:0007669"/>
    <property type="project" value="UniProtKB-KW"/>
</dbReference>
<dbReference type="Pfam" id="PF02542">
    <property type="entry name" value="YgbB"/>
    <property type="match status" value="1"/>
</dbReference>
<reference evidence="11 12" key="1">
    <citation type="journal article" date="2016" name="Nat. Commun.">
        <title>Thousands of microbial genomes shed light on interconnected biogeochemical processes in an aquifer system.</title>
        <authorList>
            <person name="Anantharaman K."/>
            <person name="Brown C.T."/>
            <person name="Hug L.A."/>
            <person name="Sharon I."/>
            <person name="Castelle C.J."/>
            <person name="Probst A.J."/>
            <person name="Thomas B.C."/>
            <person name="Singh A."/>
            <person name="Wilkins M.J."/>
            <person name="Karaoz U."/>
            <person name="Brodie E.L."/>
            <person name="Williams K.H."/>
            <person name="Hubbard S.S."/>
            <person name="Banfield J.F."/>
        </authorList>
    </citation>
    <scope>NUCLEOTIDE SEQUENCE [LARGE SCALE GENOMIC DNA]</scope>
</reference>
<dbReference type="AlphaFoldDB" id="A0A1F4U5I0"/>
<sequence>MRVGIGYDVHKLRKGRKLILGGVEIPFEKGLLGHSDADVLVHAVIDAILGALSAGCIGEHFPDTDPQYKGISSMKLLEKITELIELKESSINNIDATIVCQKPKLTPYFREMKESIAKALTIDPDQVNIKAKTEEGLGFTGKGQGISAYAICLAHKKV</sequence>
<evidence type="ECO:0000313" key="11">
    <source>
        <dbReference type="EMBL" id="OGC40235.1"/>
    </source>
</evidence>
<evidence type="ECO:0000256" key="2">
    <source>
        <dbReference type="ARBA" id="ARBA00004709"/>
    </source>
</evidence>
<evidence type="ECO:0000256" key="6">
    <source>
        <dbReference type="ARBA" id="ARBA00023229"/>
    </source>
</evidence>
<dbReference type="Proteomes" id="UP000179242">
    <property type="component" value="Unassembled WGS sequence"/>
</dbReference>
<feature type="binding site" evidence="8">
    <location>
        <begin position="8"/>
        <end position="10"/>
    </location>
    <ligand>
        <name>4-CDP-2-C-methyl-D-erythritol 2-phosphate</name>
        <dbReference type="ChEBI" id="CHEBI:57919"/>
    </ligand>
</feature>
<dbReference type="HAMAP" id="MF_00107">
    <property type="entry name" value="IspF"/>
    <property type="match status" value="1"/>
</dbReference>
<comment type="caution">
    <text evidence="11">The sequence shown here is derived from an EMBL/GenBank/DDBJ whole genome shotgun (WGS) entry which is preliminary data.</text>
</comment>
<comment type="similarity">
    <text evidence="3 8 9">Belongs to the IspF family.</text>
</comment>
<feature type="binding site" evidence="8">
    <location>
        <position position="8"/>
    </location>
    <ligand>
        <name>a divalent metal cation</name>
        <dbReference type="ChEBI" id="CHEBI:60240"/>
    </ligand>
</feature>
<feature type="domain" description="2-C-methyl-D-erythritol 2,4-cyclodiphosphate synthase" evidence="10">
    <location>
        <begin position="1"/>
        <end position="153"/>
    </location>
</feature>
<feature type="binding site" evidence="8">
    <location>
        <position position="142"/>
    </location>
    <ligand>
        <name>4-CDP-2-C-methyl-D-erythritol 2-phosphate</name>
        <dbReference type="ChEBI" id="CHEBI:57919"/>
    </ligand>
</feature>
<evidence type="ECO:0000256" key="8">
    <source>
        <dbReference type="HAMAP-Rule" id="MF_00107"/>
    </source>
</evidence>
<comment type="pathway">
    <text evidence="2 8">Isoprenoid biosynthesis; isopentenyl diphosphate biosynthesis via DXP pathway; isopentenyl diphosphate from 1-deoxy-D-xylulose 5-phosphate: step 4/6.</text>
</comment>
<comment type="subunit">
    <text evidence="8">Homotrimer.</text>
</comment>
<dbReference type="PANTHER" id="PTHR43181:SF1">
    <property type="entry name" value="2-C-METHYL-D-ERYTHRITOL 2,4-CYCLODIPHOSPHATE SYNTHASE, CHLOROPLASTIC"/>
    <property type="match status" value="1"/>
</dbReference>
<organism evidence="11 12">
    <name type="scientific">candidate division WOR-1 bacterium RIFOXYC2_FULL_46_14</name>
    <dbReference type="NCBI Taxonomy" id="1802587"/>
    <lineage>
        <taxon>Bacteria</taxon>
        <taxon>Bacillati</taxon>
        <taxon>Saganbacteria</taxon>
    </lineage>
</organism>
<dbReference type="Gene3D" id="3.30.1330.50">
    <property type="entry name" value="2-C-methyl-D-erythritol 2,4-cyclodiphosphate synthase"/>
    <property type="match status" value="1"/>
</dbReference>
<dbReference type="GO" id="GO:0008685">
    <property type="term" value="F:2-C-methyl-D-erythritol 2,4-cyclodiphosphate synthase activity"/>
    <property type="evidence" value="ECO:0007669"/>
    <property type="project" value="UniProtKB-UniRule"/>
</dbReference>
<dbReference type="InterPro" id="IPR036571">
    <property type="entry name" value="MECDP_synthase_sf"/>
</dbReference>
<dbReference type="PANTHER" id="PTHR43181">
    <property type="entry name" value="2-C-METHYL-D-ERYTHRITOL 2,4-CYCLODIPHOSPHATE SYNTHASE, CHLOROPLASTIC"/>
    <property type="match status" value="1"/>
</dbReference>
<dbReference type="InterPro" id="IPR003526">
    <property type="entry name" value="MECDP_synthase"/>
</dbReference>
<protein>
    <recommendedName>
        <fullName evidence="4 8">2-C-methyl-D-erythritol 2,4-cyclodiphosphate synthase</fullName>
        <shortName evidence="8">MECDP-synthase</shortName>
        <shortName evidence="8">MECPP-synthase</shortName>
        <shortName evidence="8">MECPS</shortName>
        <ecNumber evidence="4 8">4.6.1.12</ecNumber>
    </recommendedName>
</protein>
<comment type="cofactor">
    <cofactor evidence="8">
        <name>a divalent metal cation</name>
        <dbReference type="ChEBI" id="CHEBI:60240"/>
    </cofactor>
    <text evidence="8">Binds 1 divalent metal cation per subunit.</text>
</comment>
<feature type="binding site" evidence="8">
    <location>
        <position position="139"/>
    </location>
    <ligand>
        <name>4-CDP-2-C-methyl-D-erythritol 2-phosphate</name>
        <dbReference type="ChEBI" id="CHEBI:57919"/>
    </ligand>
</feature>
<evidence type="ECO:0000256" key="7">
    <source>
        <dbReference type="ARBA" id="ARBA00023239"/>
    </source>
</evidence>
<accession>A0A1F4U5I0</accession>
<dbReference type="GO" id="GO:0019288">
    <property type="term" value="P:isopentenyl diphosphate biosynthetic process, methylerythritol 4-phosphate pathway"/>
    <property type="evidence" value="ECO:0007669"/>
    <property type="project" value="UniProtKB-UniRule"/>
</dbReference>
<keyword evidence="7 8" id="KW-0456">Lyase</keyword>
<dbReference type="UniPathway" id="UPA00056">
    <property type="reaction ID" value="UER00095"/>
</dbReference>
<dbReference type="EC" id="4.6.1.12" evidence="4 8"/>
<evidence type="ECO:0000256" key="1">
    <source>
        <dbReference type="ARBA" id="ARBA00000200"/>
    </source>
</evidence>
<dbReference type="InterPro" id="IPR020555">
    <property type="entry name" value="MECDP_synthase_CS"/>
</dbReference>
<evidence type="ECO:0000313" key="12">
    <source>
        <dbReference type="Proteomes" id="UP000179242"/>
    </source>
</evidence>